<dbReference type="GO" id="GO:0003677">
    <property type="term" value="F:DNA binding"/>
    <property type="evidence" value="ECO:0007669"/>
    <property type="project" value="UniProtKB-KW"/>
</dbReference>
<evidence type="ECO:0000256" key="3">
    <source>
        <dbReference type="ARBA" id="ARBA00023015"/>
    </source>
</evidence>
<dbReference type="Pfam" id="PF00392">
    <property type="entry name" value="GntR"/>
    <property type="match status" value="1"/>
</dbReference>
<keyword evidence="8" id="KW-1185">Reference proteome</keyword>
<dbReference type="OrthoDB" id="9804020at2"/>
<evidence type="ECO:0000256" key="5">
    <source>
        <dbReference type="ARBA" id="ARBA00023163"/>
    </source>
</evidence>
<evidence type="ECO:0000313" key="7">
    <source>
        <dbReference type="EMBL" id="ASP40445.1"/>
    </source>
</evidence>
<dbReference type="SUPFAM" id="SSF53383">
    <property type="entry name" value="PLP-dependent transferases"/>
    <property type="match status" value="1"/>
</dbReference>
<evidence type="ECO:0000256" key="4">
    <source>
        <dbReference type="ARBA" id="ARBA00023125"/>
    </source>
</evidence>
<dbReference type="InterPro" id="IPR036388">
    <property type="entry name" value="WH-like_DNA-bd_sf"/>
</dbReference>
<keyword evidence="4" id="KW-0238">DNA-binding</keyword>
<dbReference type="SUPFAM" id="SSF46785">
    <property type="entry name" value="Winged helix' DNA-binding domain"/>
    <property type="match status" value="1"/>
</dbReference>
<dbReference type="PANTHER" id="PTHR46577">
    <property type="entry name" value="HTH-TYPE TRANSCRIPTIONAL REGULATORY PROTEIN GABR"/>
    <property type="match status" value="1"/>
</dbReference>
<reference evidence="7 8" key="1">
    <citation type="submission" date="2017-07" db="EMBL/GenBank/DDBJ databases">
        <title>Annotated genome sequence of Bacterioplanes sanyensis isolated from Red Sea.</title>
        <authorList>
            <person name="Rehman Z.U."/>
        </authorList>
    </citation>
    <scope>NUCLEOTIDE SEQUENCE [LARGE SCALE GENOMIC DNA]</scope>
    <source>
        <strain evidence="7 8">NV9</strain>
    </source>
</reference>
<dbReference type="Gene3D" id="1.10.10.10">
    <property type="entry name" value="Winged helix-like DNA-binding domain superfamily/Winged helix DNA-binding domain"/>
    <property type="match status" value="1"/>
</dbReference>
<dbReference type="Proteomes" id="UP000202440">
    <property type="component" value="Chromosome"/>
</dbReference>
<dbReference type="AlphaFoldDB" id="A0A222FN37"/>
<evidence type="ECO:0000313" key="8">
    <source>
        <dbReference type="Proteomes" id="UP000202440"/>
    </source>
</evidence>
<dbReference type="Gene3D" id="3.90.1150.10">
    <property type="entry name" value="Aspartate Aminotransferase, domain 1"/>
    <property type="match status" value="1"/>
</dbReference>
<comment type="similarity">
    <text evidence="1">In the C-terminal section; belongs to the class-I pyridoxal-phosphate-dependent aminotransferase family.</text>
</comment>
<dbReference type="InterPro" id="IPR015421">
    <property type="entry name" value="PyrdxlP-dep_Trfase_major"/>
</dbReference>
<dbReference type="InterPro" id="IPR015422">
    <property type="entry name" value="PyrdxlP-dep_Trfase_small"/>
</dbReference>
<dbReference type="GO" id="GO:0003700">
    <property type="term" value="F:DNA-binding transcription factor activity"/>
    <property type="evidence" value="ECO:0007669"/>
    <property type="project" value="InterPro"/>
</dbReference>
<proteinExistence type="inferred from homology"/>
<dbReference type="EMBL" id="CP022530">
    <property type="protein sequence ID" value="ASP40445.1"/>
    <property type="molecule type" value="Genomic_DNA"/>
</dbReference>
<dbReference type="InterPro" id="IPR015424">
    <property type="entry name" value="PyrdxlP-dep_Trfase"/>
</dbReference>
<evidence type="ECO:0000256" key="2">
    <source>
        <dbReference type="ARBA" id="ARBA00022898"/>
    </source>
</evidence>
<dbReference type="SMART" id="SM00345">
    <property type="entry name" value="HTH_GNTR"/>
    <property type="match status" value="1"/>
</dbReference>
<dbReference type="PANTHER" id="PTHR46577:SF2">
    <property type="entry name" value="TRANSCRIPTIONAL REGULATORY PROTEIN"/>
    <property type="match status" value="1"/>
</dbReference>
<feature type="domain" description="HTH gntR-type" evidence="6">
    <location>
        <begin position="8"/>
        <end position="76"/>
    </location>
</feature>
<name>A0A222FN37_9GAMM</name>
<keyword evidence="5" id="KW-0804">Transcription</keyword>
<dbReference type="PROSITE" id="PS50949">
    <property type="entry name" value="HTH_GNTR"/>
    <property type="match status" value="1"/>
</dbReference>
<dbReference type="GO" id="GO:0030170">
    <property type="term" value="F:pyridoxal phosphate binding"/>
    <property type="evidence" value="ECO:0007669"/>
    <property type="project" value="InterPro"/>
</dbReference>
<dbReference type="CDD" id="cd07377">
    <property type="entry name" value="WHTH_GntR"/>
    <property type="match status" value="1"/>
</dbReference>
<dbReference type="Gene3D" id="3.40.640.10">
    <property type="entry name" value="Type I PLP-dependent aspartate aminotransferase-like (Major domain)"/>
    <property type="match status" value="1"/>
</dbReference>
<evidence type="ECO:0000259" key="6">
    <source>
        <dbReference type="PROSITE" id="PS50949"/>
    </source>
</evidence>
<dbReference type="InterPro" id="IPR004839">
    <property type="entry name" value="Aminotransferase_I/II_large"/>
</dbReference>
<dbReference type="InterPro" id="IPR051446">
    <property type="entry name" value="HTH_trans_reg/aminotransferase"/>
</dbReference>
<dbReference type="CDD" id="cd00609">
    <property type="entry name" value="AAT_like"/>
    <property type="match status" value="1"/>
</dbReference>
<keyword evidence="3" id="KW-0805">Transcription regulation</keyword>
<evidence type="ECO:0000256" key="1">
    <source>
        <dbReference type="ARBA" id="ARBA00005384"/>
    </source>
</evidence>
<keyword evidence="2" id="KW-0663">Pyridoxal phosphate</keyword>
<dbReference type="RefSeq" id="WP_094061612.1">
    <property type="nucleotide sequence ID" value="NZ_CP022530.1"/>
</dbReference>
<sequence>MLNRQIDTPLYEQIAEQLIEDIGSGVYGVGHKVPSVRHMSRHMGVSISTVTQAYAWLEDQGWLRARPQSGYYVRARQHFASERGTATPPLSRGEQPAAFTKSERINNMLQRLNQPRQINLGAAIPDPAILPLRQLQTHINKVSRFNTRQIVAYQFAPGLEGLRQQIAVRMRDVGVRCHQDDVVITNGCAEAVTLGLRAATQPGDLIAVESPCYYGILQIAAMLGLKIIEIPTDPATGISLDALQLALHQWPIKLIALTARYANPTGSAIPSDKQRRLVELAKQHDVGILEDDIYGELGFPVHRDQAPLMSVLKSYDDDGRVMYCSSFSKTLAAGLRVGWCLPGRWYQQVIESQTFTTFSASSLCQHALYSYLQNGQYDRHLRQLRVRLADNSQRFLDAIARYFPADTRVSEPQGGFILWVCLPAGVSALTLYQLADEHSISIVPGDLFSNTDHFDECMRLNCAVNWNGEVENALATLGKLVTQLARQ</sequence>
<gene>
    <name evidence="7" type="ORF">CHH28_17960</name>
</gene>
<protein>
    <submittedName>
        <fullName evidence="7">GntR family transcriptional regulator</fullName>
    </submittedName>
</protein>
<dbReference type="InterPro" id="IPR036390">
    <property type="entry name" value="WH_DNA-bd_sf"/>
</dbReference>
<dbReference type="KEGG" id="bsan:CHH28_17960"/>
<dbReference type="Pfam" id="PF00155">
    <property type="entry name" value="Aminotran_1_2"/>
    <property type="match status" value="1"/>
</dbReference>
<dbReference type="InterPro" id="IPR000524">
    <property type="entry name" value="Tscrpt_reg_HTH_GntR"/>
</dbReference>
<organism evidence="7 8">
    <name type="scientific">Bacterioplanes sanyensis</name>
    <dbReference type="NCBI Taxonomy" id="1249553"/>
    <lineage>
        <taxon>Bacteria</taxon>
        <taxon>Pseudomonadati</taxon>
        <taxon>Pseudomonadota</taxon>
        <taxon>Gammaproteobacteria</taxon>
        <taxon>Oceanospirillales</taxon>
        <taxon>Oceanospirillaceae</taxon>
        <taxon>Bacterioplanes</taxon>
    </lineage>
</organism>
<accession>A0A222FN37</accession>